<protein>
    <submittedName>
        <fullName evidence="2">Uncharacterized protein</fullName>
    </submittedName>
</protein>
<dbReference type="EMBL" id="CACVBS010000060">
    <property type="protein sequence ID" value="CAA7267544.1"/>
    <property type="molecule type" value="Genomic_DNA"/>
</dbReference>
<feature type="compositionally biased region" description="Basic residues" evidence="1">
    <location>
        <begin position="66"/>
        <end position="77"/>
    </location>
</feature>
<dbReference type="OrthoDB" id="3690045at2759"/>
<dbReference type="Proteomes" id="UP000467700">
    <property type="component" value="Unassembled WGS sequence"/>
</dbReference>
<feature type="region of interest" description="Disordered" evidence="1">
    <location>
        <begin position="1"/>
        <end position="22"/>
    </location>
</feature>
<reference evidence="2 3" key="1">
    <citation type="submission" date="2020-01" db="EMBL/GenBank/DDBJ databases">
        <authorList>
            <person name="Gupta K D."/>
        </authorList>
    </citation>
    <scope>NUCLEOTIDE SEQUENCE [LARGE SCALE GENOMIC DNA]</scope>
</reference>
<evidence type="ECO:0000313" key="3">
    <source>
        <dbReference type="Proteomes" id="UP000467700"/>
    </source>
</evidence>
<evidence type="ECO:0000256" key="1">
    <source>
        <dbReference type="SAM" id="MobiDB-lite"/>
    </source>
</evidence>
<feature type="compositionally biased region" description="Pro residues" evidence="1">
    <location>
        <begin position="474"/>
        <end position="493"/>
    </location>
</feature>
<keyword evidence="3" id="KW-1185">Reference proteome</keyword>
<evidence type="ECO:0000313" key="2">
    <source>
        <dbReference type="EMBL" id="CAA7267544.1"/>
    </source>
</evidence>
<feature type="compositionally biased region" description="Polar residues" evidence="1">
    <location>
        <begin position="47"/>
        <end position="58"/>
    </location>
</feature>
<organism evidence="2 3">
    <name type="scientific">Cyclocybe aegerita</name>
    <name type="common">Black poplar mushroom</name>
    <name type="synonym">Agrocybe aegerita</name>
    <dbReference type="NCBI Taxonomy" id="1973307"/>
    <lineage>
        <taxon>Eukaryota</taxon>
        <taxon>Fungi</taxon>
        <taxon>Dikarya</taxon>
        <taxon>Basidiomycota</taxon>
        <taxon>Agaricomycotina</taxon>
        <taxon>Agaricomycetes</taxon>
        <taxon>Agaricomycetidae</taxon>
        <taxon>Agaricales</taxon>
        <taxon>Agaricineae</taxon>
        <taxon>Bolbitiaceae</taxon>
        <taxon>Cyclocybe</taxon>
    </lineage>
</organism>
<feature type="compositionally biased region" description="Polar residues" evidence="1">
    <location>
        <begin position="544"/>
        <end position="557"/>
    </location>
</feature>
<feature type="compositionally biased region" description="Acidic residues" evidence="1">
    <location>
        <begin position="412"/>
        <end position="422"/>
    </location>
</feature>
<comment type="caution">
    <text evidence="2">The sequence shown here is derived from an EMBL/GenBank/DDBJ whole genome shotgun (WGS) entry which is preliminary data.</text>
</comment>
<feature type="compositionally biased region" description="Basic and acidic residues" evidence="1">
    <location>
        <begin position="423"/>
        <end position="437"/>
    </location>
</feature>
<name>A0A8S0VYY5_CYCAE</name>
<feature type="compositionally biased region" description="Low complexity" evidence="1">
    <location>
        <begin position="463"/>
        <end position="473"/>
    </location>
</feature>
<proteinExistence type="predicted"/>
<feature type="region of interest" description="Disordered" evidence="1">
    <location>
        <begin position="394"/>
        <end position="444"/>
    </location>
</feature>
<dbReference type="AlphaFoldDB" id="A0A8S0VYY5"/>
<feature type="region of interest" description="Disordered" evidence="1">
    <location>
        <begin position="596"/>
        <end position="617"/>
    </location>
</feature>
<accession>A0A8S0VYY5</accession>
<feature type="region of interest" description="Disordered" evidence="1">
    <location>
        <begin position="542"/>
        <end position="570"/>
    </location>
</feature>
<sequence>MDNPAHNHHVYDTTLENTQQNSSHEMVMNGGTVEVVQEQPVQQGVQMNGSAASSSETALNLDGTPAKRRPGRPKGSTKKNLLTGSPLPPKIKRPVGRPRKDGLPAGSVGPSRVKKEKAQVFVTGVGYPQPAPYGYSISAPIFQIDPTLENAADNEWAELARTNPNAFLGTLLTALAAPNPVSTAGPTVEEAFKSHLVSLAPNPQQMQPIPSLYYLLKTFWVPSSPAYFSLTASTSTARTPSEHRFFYWDPLPLVFNGIGCPSCAAPLINKGRIASGPVKIYDIEKPFFIIGCEYVCRSAACLAATSSLDGRDFASTDPSILGSLPARLKEEFPARVLNSETDAGSGGDVWNWKAMGVSTGLWNLVMGSLRAGLKKEVILGLVLAVQHGVPELAGDASAQHPQPPQNGNNEDDRMEEGDGSGDEEGRNHPPNEQDANERQTLSSSNFQETYPEAWKENTSMTEAAPKQASASSAPPIPQPTHLPTLLPAPPPPPPPPPAVYNPYTAYPFASYHAYMPHQVVNGQIVPMAPLPPPGLVVAPPAPSNGATNTNGEGPSTNGAGGQAGKRSPRHCCKCGSQDCKGKGGRSFCTNACQDCGKAECKGRNSRRPDKKCSEGWS</sequence>
<feature type="region of interest" description="Disordered" evidence="1">
    <location>
        <begin position="457"/>
        <end position="493"/>
    </location>
</feature>
<feature type="region of interest" description="Disordered" evidence="1">
    <location>
        <begin position="44"/>
        <end position="111"/>
    </location>
</feature>
<gene>
    <name evidence="2" type="ORF">AAE3_LOCUS9710</name>
</gene>